<evidence type="ECO:0000313" key="4">
    <source>
        <dbReference type="EMBL" id="PYH93033.1"/>
    </source>
</evidence>
<keyword evidence="2" id="KW-0560">Oxidoreductase</keyword>
<protein>
    <submittedName>
        <fullName evidence="4">NAD(P)-binding protein</fullName>
    </submittedName>
</protein>
<accession>A0A319DP30</accession>
<dbReference type="InterPro" id="IPR036291">
    <property type="entry name" value="NAD(P)-bd_dom_sf"/>
</dbReference>
<dbReference type="Pfam" id="PF05368">
    <property type="entry name" value="NmrA"/>
    <property type="match status" value="1"/>
</dbReference>
<dbReference type="SUPFAM" id="SSF51735">
    <property type="entry name" value="NAD(P)-binding Rossmann-fold domains"/>
    <property type="match status" value="1"/>
</dbReference>
<dbReference type="OrthoDB" id="419598at2759"/>
<dbReference type="Proteomes" id="UP000247810">
    <property type="component" value="Unassembled WGS sequence"/>
</dbReference>
<dbReference type="AlphaFoldDB" id="A0A319DP30"/>
<evidence type="ECO:0000259" key="3">
    <source>
        <dbReference type="Pfam" id="PF05368"/>
    </source>
</evidence>
<evidence type="ECO:0000256" key="1">
    <source>
        <dbReference type="ARBA" id="ARBA00022857"/>
    </source>
</evidence>
<feature type="non-terminal residue" evidence="4">
    <location>
        <position position="1"/>
    </location>
</feature>
<feature type="domain" description="NmrA-like" evidence="3">
    <location>
        <begin position="1"/>
        <end position="149"/>
    </location>
</feature>
<dbReference type="Gene3D" id="3.90.25.10">
    <property type="entry name" value="UDP-galactose 4-epimerase, domain 1"/>
    <property type="match status" value="1"/>
</dbReference>
<organism evidence="4 5">
    <name type="scientific">Aspergillus ellipticus CBS 707.79</name>
    <dbReference type="NCBI Taxonomy" id="1448320"/>
    <lineage>
        <taxon>Eukaryota</taxon>
        <taxon>Fungi</taxon>
        <taxon>Dikarya</taxon>
        <taxon>Ascomycota</taxon>
        <taxon>Pezizomycotina</taxon>
        <taxon>Eurotiomycetes</taxon>
        <taxon>Eurotiomycetidae</taxon>
        <taxon>Eurotiales</taxon>
        <taxon>Aspergillaceae</taxon>
        <taxon>Aspergillus</taxon>
        <taxon>Aspergillus subgen. Circumdati</taxon>
    </lineage>
</organism>
<keyword evidence="1" id="KW-0521">NADP</keyword>
<dbReference type="Gene3D" id="3.40.50.720">
    <property type="entry name" value="NAD(P)-binding Rossmann-like Domain"/>
    <property type="match status" value="1"/>
</dbReference>
<dbReference type="STRING" id="1448320.A0A319DP30"/>
<keyword evidence="5" id="KW-1185">Reference proteome</keyword>
<name>A0A319DP30_9EURO</name>
<reference evidence="4 5" key="1">
    <citation type="submission" date="2018-02" db="EMBL/GenBank/DDBJ databases">
        <title>The genomes of Aspergillus section Nigri reveals drivers in fungal speciation.</title>
        <authorList>
            <consortium name="DOE Joint Genome Institute"/>
            <person name="Vesth T.C."/>
            <person name="Nybo J."/>
            <person name="Theobald S."/>
            <person name="Brandl J."/>
            <person name="Frisvad J.C."/>
            <person name="Nielsen K.F."/>
            <person name="Lyhne E.K."/>
            <person name="Kogle M.E."/>
            <person name="Kuo A."/>
            <person name="Riley R."/>
            <person name="Clum A."/>
            <person name="Nolan M."/>
            <person name="Lipzen A."/>
            <person name="Salamov A."/>
            <person name="Henrissat B."/>
            <person name="Wiebenga A."/>
            <person name="De vries R.P."/>
            <person name="Grigoriev I.V."/>
            <person name="Mortensen U.H."/>
            <person name="Andersen M.R."/>
            <person name="Baker S.E."/>
        </authorList>
    </citation>
    <scope>NUCLEOTIDE SEQUENCE [LARGE SCALE GENOMIC DNA]</scope>
    <source>
        <strain evidence="4 5">CBS 707.79</strain>
    </source>
</reference>
<evidence type="ECO:0000256" key="2">
    <source>
        <dbReference type="ARBA" id="ARBA00023002"/>
    </source>
</evidence>
<proteinExistence type="predicted"/>
<evidence type="ECO:0000313" key="5">
    <source>
        <dbReference type="Proteomes" id="UP000247810"/>
    </source>
</evidence>
<dbReference type="EMBL" id="KZ825901">
    <property type="protein sequence ID" value="PYH93033.1"/>
    <property type="molecule type" value="Genomic_DNA"/>
</dbReference>
<dbReference type="InterPro" id="IPR051609">
    <property type="entry name" value="NmrA/Isoflavone_reductase-like"/>
</dbReference>
<dbReference type="PANTHER" id="PTHR47706:SF9">
    <property type="entry name" value="NMRA-LIKE DOMAIN-CONTAINING PROTEIN-RELATED"/>
    <property type="match status" value="1"/>
</dbReference>
<dbReference type="GO" id="GO:0016491">
    <property type="term" value="F:oxidoreductase activity"/>
    <property type="evidence" value="ECO:0007669"/>
    <property type="project" value="UniProtKB-KW"/>
</dbReference>
<dbReference type="PANTHER" id="PTHR47706">
    <property type="entry name" value="NMRA-LIKE FAMILY PROTEIN"/>
    <property type="match status" value="1"/>
</dbReference>
<gene>
    <name evidence="4" type="ORF">BO71DRAFT_328563</name>
</gene>
<dbReference type="InterPro" id="IPR008030">
    <property type="entry name" value="NmrA-like"/>
</dbReference>
<dbReference type="VEuPathDB" id="FungiDB:BO71DRAFT_328563"/>
<sequence>QQIALINAASAAGVKRLVPNAWPVTAPPNDIMICDWKEDVFAYMKKSRVPYTVIDTGVWHEVAIPRVSSGKLDHAGLMGRTFLIGEGETPCAATAIQDIGRFVARIIINPRTINKYVFAYGEHVTQNSFIALAREVTGEDVPYIPVSKKKGLDLAHKPETEDFMVWQKVIVQYLYNNWAKGDNEASYAKYLGYLDARELYPELEVKSLKESMCDAFAGKQGFATQVGDDGFWIGLENLLTDKAAVAA</sequence>